<dbReference type="SMART" id="SM01049">
    <property type="entry name" value="Cache_2"/>
    <property type="match status" value="1"/>
</dbReference>
<dbReference type="SMART" id="SM00283">
    <property type="entry name" value="MA"/>
    <property type="match status" value="1"/>
</dbReference>
<dbReference type="Proteomes" id="UP000296159">
    <property type="component" value="Unassembled WGS sequence"/>
</dbReference>
<evidence type="ECO:0000256" key="7">
    <source>
        <dbReference type="ARBA" id="ARBA00023136"/>
    </source>
</evidence>
<evidence type="ECO:0000256" key="5">
    <source>
        <dbReference type="ARBA" id="ARBA00022692"/>
    </source>
</evidence>
<evidence type="ECO:0000259" key="12">
    <source>
        <dbReference type="PROSITE" id="PS50111"/>
    </source>
</evidence>
<dbReference type="PROSITE" id="PS50111">
    <property type="entry name" value="CHEMOTAXIS_TRANSDUC_2"/>
    <property type="match status" value="1"/>
</dbReference>
<gene>
    <name evidence="13" type="ORF">DDT56_18720</name>
</gene>
<organism evidence="13 14">
    <name type="scientific">Brenneria corticis</name>
    <dbReference type="NCBI Taxonomy" id="2173106"/>
    <lineage>
        <taxon>Bacteria</taxon>
        <taxon>Pseudomonadati</taxon>
        <taxon>Pseudomonadota</taxon>
        <taxon>Gammaproteobacteria</taxon>
        <taxon>Enterobacterales</taxon>
        <taxon>Pectobacteriaceae</taxon>
        <taxon>Brenneria</taxon>
    </lineage>
</organism>
<keyword evidence="7 11" id="KW-0472">Membrane</keyword>
<feature type="domain" description="Methyl-accepting transducer" evidence="12">
    <location>
        <begin position="262"/>
        <end position="491"/>
    </location>
</feature>
<reference evidence="13 14" key="1">
    <citation type="submission" date="2018-04" db="EMBL/GenBank/DDBJ databases">
        <title>Brenneria corticis sp.nov.</title>
        <authorList>
            <person name="Li Y."/>
        </authorList>
    </citation>
    <scope>NUCLEOTIDE SEQUENCE [LARGE SCALE GENOMIC DNA]</scope>
    <source>
        <strain evidence="13 14">CFCC 11842</strain>
    </source>
</reference>
<dbReference type="FunFam" id="1.10.287.950:FF:000001">
    <property type="entry name" value="Methyl-accepting chemotaxis sensory transducer"/>
    <property type="match status" value="1"/>
</dbReference>
<dbReference type="RefSeq" id="WP_136167916.1">
    <property type="nucleotide sequence ID" value="NZ_KZ819089.1"/>
</dbReference>
<dbReference type="InterPro" id="IPR051310">
    <property type="entry name" value="MCP_chemotaxis"/>
</dbReference>
<comment type="similarity">
    <text evidence="9">Belongs to the methyl-accepting chemotaxis (MCP) protein family.</text>
</comment>
<dbReference type="GO" id="GO:0004888">
    <property type="term" value="F:transmembrane signaling receptor activity"/>
    <property type="evidence" value="ECO:0007669"/>
    <property type="project" value="InterPro"/>
</dbReference>
<dbReference type="GO" id="GO:0007165">
    <property type="term" value="P:signal transduction"/>
    <property type="evidence" value="ECO:0007669"/>
    <property type="project" value="UniProtKB-KW"/>
</dbReference>
<keyword evidence="4" id="KW-0145">Chemotaxis</keyword>
<dbReference type="Pfam" id="PF17200">
    <property type="entry name" value="sCache_2"/>
    <property type="match status" value="1"/>
</dbReference>
<keyword evidence="3" id="KW-0488">Methylation</keyword>
<dbReference type="EMBL" id="QDKH01000026">
    <property type="protein sequence ID" value="PWC11864.1"/>
    <property type="molecule type" value="Genomic_DNA"/>
</dbReference>
<accession>A0A2U1TR25</accession>
<name>A0A2U1TR25_9GAMM</name>
<comment type="subcellular location">
    <subcellularLocation>
        <location evidence="1">Cell membrane</location>
        <topology evidence="1">Multi-pass membrane protein</topology>
    </subcellularLocation>
</comment>
<dbReference type="GO" id="GO:0005886">
    <property type="term" value="C:plasma membrane"/>
    <property type="evidence" value="ECO:0007669"/>
    <property type="project" value="UniProtKB-SubCell"/>
</dbReference>
<keyword evidence="14" id="KW-1185">Reference proteome</keyword>
<evidence type="ECO:0000256" key="6">
    <source>
        <dbReference type="ARBA" id="ARBA00022989"/>
    </source>
</evidence>
<dbReference type="CDD" id="cd11386">
    <property type="entry name" value="MCP_signal"/>
    <property type="match status" value="1"/>
</dbReference>
<evidence type="ECO:0000256" key="4">
    <source>
        <dbReference type="ARBA" id="ARBA00022500"/>
    </source>
</evidence>
<evidence type="ECO:0000256" key="1">
    <source>
        <dbReference type="ARBA" id="ARBA00004651"/>
    </source>
</evidence>
<evidence type="ECO:0000256" key="11">
    <source>
        <dbReference type="SAM" id="Phobius"/>
    </source>
</evidence>
<evidence type="ECO:0000256" key="3">
    <source>
        <dbReference type="ARBA" id="ARBA00022481"/>
    </source>
</evidence>
<evidence type="ECO:0000313" key="13">
    <source>
        <dbReference type="EMBL" id="PWC11864.1"/>
    </source>
</evidence>
<dbReference type="InterPro" id="IPR033480">
    <property type="entry name" value="sCache_2"/>
</dbReference>
<dbReference type="PANTHER" id="PTHR43531:SF14">
    <property type="entry name" value="METHYL-ACCEPTING CHEMOTAXIS PROTEIN I-RELATED"/>
    <property type="match status" value="1"/>
</dbReference>
<dbReference type="Gene3D" id="1.10.287.950">
    <property type="entry name" value="Methyl-accepting chemotaxis protein"/>
    <property type="match status" value="1"/>
</dbReference>
<keyword evidence="6 11" id="KW-1133">Transmembrane helix</keyword>
<proteinExistence type="inferred from homology"/>
<dbReference type="InterPro" id="IPR004089">
    <property type="entry name" value="MCPsignal_dom"/>
</dbReference>
<dbReference type="Pfam" id="PF00015">
    <property type="entry name" value="MCPsignal"/>
    <property type="match status" value="1"/>
</dbReference>
<dbReference type="PANTHER" id="PTHR43531">
    <property type="entry name" value="PROTEIN ICFG"/>
    <property type="match status" value="1"/>
</dbReference>
<comment type="caution">
    <text evidence="13">The sequence shown here is derived from an EMBL/GenBank/DDBJ whole genome shotgun (WGS) entry which is preliminary data.</text>
</comment>
<protein>
    <recommendedName>
        <fullName evidence="12">Methyl-accepting transducer domain-containing protein</fullName>
    </recommendedName>
</protein>
<keyword evidence="8 10" id="KW-0807">Transducer</keyword>
<evidence type="ECO:0000256" key="9">
    <source>
        <dbReference type="ARBA" id="ARBA00029447"/>
    </source>
</evidence>
<keyword evidence="2" id="KW-1003">Cell membrane</keyword>
<evidence type="ECO:0000256" key="8">
    <source>
        <dbReference type="ARBA" id="ARBA00023224"/>
    </source>
</evidence>
<dbReference type="InterPro" id="IPR004090">
    <property type="entry name" value="Chemotax_Me-accpt_rcpt"/>
</dbReference>
<keyword evidence="5 11" id="KW-0812">Transmembrane</keyword>
<feature type="transmembrane region" description="Helical" evidence="11">
    <location>
        <begin position="175"/>
        <end position="198"/>
    </location>
</feature>
<dbReference type="AlphaFoldDB" id="A0A2U1TR25"/>
<dbReference type="Gene3D" id="3.30.450.20">
    <property type="entry name" value="PAS domain"/>
    <property type="match status" value="1"/>
</dbReference>
<evidence type="ECO:0000313" key="14">
    <source>
        <dbReference type="Proteomes" id="UP000296159"/>
    </source>
</evidence>
<dbReference type="GO" id="GO:0006935">
    <property type="term" value="P:chemotaxis"/>
    <property type="evidence" value="ECO:0007669"/>
    <property type="project" value="UniProtKB-KW"/>
</dbReference>
<evidence type="ECO:0000256" key="2">
    <source>
        <dbReference type="ARBA" id="ARBA00022475"/>
    </source>
</evidence>
<evidence type="ECO:0000256" key="10">
    <source>
        <dbReference type="PROSITE-ProRule" id="PRU00284"/>
    </source>
</evidence>
<sequence>MKLQTRIMLLCGTTLLGLIILSAVALNTLYQSMMKERVGQLSTLVELAHAAAQKAYDLEKAGQLSPEAAQADAKRAISSFHQGDRYFFVRGFTNDINYVHPNPKRVGIVDAKGGKEAGERYRAALQGNTIGTVIAHGTRPGATDTVEKLYAIIKFEPWDWTIGYGDYIDDIQQAFWRNAIILLSIGVALLLVISTLAWNMLRTLLRQLGGEPQYAVEVVRQIADGNLVVDVRTRAGDQTSILYAIRAMRDNLSHLVSQVRGSTNSIATASQQIATGNEDLSSRTESQASALEQTAAAMEELTATVQQNAENARHANELAVSASDVALRGGSVVKQVVDTMDSIDVSSRKIVDITGVINGIAFQTNILALNAAVEAARAGEQGRGFAVVASEVRTLAQRSASAAKEIKNLIDDSVSKVGEGTELVKRAGDTMSEIVESVQRVTTMVGEISSASSEQSAGIEQVNLAVSQMDQSTEQNAALVQQALAAAKSLSDQAQELSRTVDKFHVNESVGYHESAGYQASVGYLPATAQ</sequence>
<dbReference type="PRINTS" id="PR00260">
    <property type="entry name" value="CHEMTRNSDUCR"/>
</dbReference>
<dbReference type="SUPFAM" id="SSF58104">
    <property type="entry name" value="Methyl-accepting chemotaxis protein (MCP) signaling domain"/>
    <property type="match status" value="1"/>
</dbReference>